<evidence type="ECO:0008006" key="2">
    <source>
        <dbReference type="Google" id="ProtNLM"/>
    </source>
</evidence>
<name>A0A382AZI9_9ZZZZ</name>
<dbReference type="AlphaFoldDB" id="A0A382AZI9"/>
<sequence>MNVNQVELREAWQNFCRKLSDAGDSVLDTSTIGDDIDKVEGLRHLLRALYRSVGIFVESGDVDFPELAWVHPFKSGQDNPDGLYQISNVDLENTYRLSGNVGTVCYVGITLMSMDFTEGPIEQLLTVNTSEIPVDDSGNMELYFSSQECPSGKDKNSWFTLPVKKCSLFIRQFFSDWESERAG</sequence>
<organism evidence="1">
    <name type="scientific">marine metagenome</name>
    <dbReference type="NCBI Taxonomy" id="408172"/>
    <lineage>
        <taxon>unclassified sequences</taxon>
        <taxon>metagenomes</taxon>
        <taxon>ecological metagenomes</taxon>
    </lineage>
</organism>
<reference evidence="1" key="1">
    <citation type="submission" date="2018-05" db="EMBL/GenBank/DDBJ databases">
        <authorList>
            <person name="Lanie J.A."/>
            <person name="Ng W.-L."/>
            <person name="Kazmierczak K.M."/>
            <person name="Andrzejewski T.M."/>
            <person name="Davidsen T.M."/>
            <person name="Wayne K.J."/>
            <person name="Tettelin H."/>
            <person name="Glass J.I."/>
            <person name="Rusch D."/>
            <person name="Podicherti R."/>
            <person name="Tsui H.-C.T."/>
            <person name="Winkler M.E."/>
        </authorList>
    </citation>
    <scope>NUCLEOTIDE SEQUENCE</scope>
</reference>
<proteinExistence type="predicted"/>
<evidence type="ECO:0000313" key="1">
    <source>
        <dbReference type="EMBL" id="SVB06711.1"/>
    </source>
</evidence>
<accession>A0A382AZI9</accession>
<dbReference type="EMBL" id="UINC01027450">
    <property type="protein sequence ID" value="SVB06711.1"/>
    <property type="molecule type" value="Genomic_DNA"/>
</dbReference>
<protein>
    <recommendedName>
        <fullName evidence="2">DUF1214 domain-containing protein</fullName>
    </recommendedName>
</protein>
<feature type="non-terminal residue" evidence="1">
    <location>
        <position position="183"/>
    </location>
</feature>
<gene>
    <name evidence="1" type="ORF">METZ01_LOCUS159565</name>
</gene>